<proteinExistence type="predicted"/>
<feature type="compositionally biased region" description="Basic and acidic residues" evidence="1">
    <location>
        <begin position="17"/>
        <end position="34"/>
    </location>
</feature>
<evidence type="ECO:0000313" key="2">
    <source>
        <dbReference type="EMBL" id="KAJ4435517.1"/>
    </source>
</evidence>
<feature type="region of interest" description="Disordered" evidence="1">
    <location>
        <begin position="52"/>
        <end position="113"/>
    </location>
</feature>
<name>A0ABQ8SPD0_PERAM</name>
<dbReference type="EMBL" id="JAJSOF020000023">
    <property type="protein sequence ID" value="KAJ4435517.1"/>
    <property type="molecule type" value="Genomic_DNA"/>
</dbReference>
<reference evidence="2 3" key="1">
    <citation type="journal article" date="2022" name="Allergy">
        <title>Genome assembly and annotation of Periplaneta americana reveal a comprehensive cockroach allergen profile.</title>
        <authorList>
            <person name="Wang L."/>
            <person name="Xiong Q."/>
            <person name="Saelim N."/>
            <person name="Wang L."/>
            <person name="Nong W."/>
            <person name="Wan A.T."/>
            <person name="Shi M."/>
            <person name="Liu X."/>
            <person name="Cao Q."/>
            <person name="Hui J.H.L."/>
            <person name="Sookrung N."/>
            <person name="Leung T.F."/>
            <person name="Tungtrongchitr A."/>
            <person name="Tsui S.K.W."/>
        </authorList>
    </citation>
    <scope>NUCLEOTIDE SEQUENCE [LARGE SCALE GENOMIC DNA]</scope>
    <source>
        <strain evidence="2">PWHHKU_190912</strain>
    </source>
</reference>
<sequence length="251" mass="28031">MAGLCEGGNEPPGSLKANDDARPERPKTSTHEQGVELVADILQEDRRATCEELSEATGILPDSVPEERSPLPGDKIFQHLSTDFSSAGDAAEQEEGNRRNWRNQRVPPDPGHVRKLRTHLVRGKARGDETRASVGTVARYGARGMKIKGTARSGESRGSIWKRIPLEVQCNHQLRMDVCAVFHQCAWDEEAHRLEGADKVEETLCGEGDFCFETVVGACGQLFFRFREPPYNTLPCRLARKKRRHPFSIDD</sequence>
<accession>A0ABQ8SPD0</accession>
<feature type="region of interest" description="Disordered" evidence="1">
    <location>
        <begin position="1"/>
        <end position="35"/>
    </location>
</feature>
<protein>
    <submittedName>
        <fullName evidence="2">Uncharacterized protein</fullName>
    </submittedName>
</protein>
<comment type="caution">
    <text evidence="2">The sequence shown here is derived from an EMBL/GenBank/DDBJ whole genome shotgun (WGS) entry which is preliminary data.</text>
</comment>
<gene>
    <name evidence="2" type="ORF">ANN_18133</name>
</gene>
<evidence type="ECO:0000256" key="1">
    <source>
        <dbReference type="SAM" id="MobiDB-lite"/>
    </source>
</evidence>
<evidence type="ECO:0000313" key="3">
    <source>
        <dbReference type="Proteomes" id="UP001148838"/>
    </source>
</evidence>
<keyword evidence="3" id="KW-1185">Reference proteome</keyword>
<dbReference type="Proteomes" id="UP001148838">
    <property type="component" value="Unassembled WGS sequence"/>
</dbReference>
<organism evidence="2 3">
    <name type="scientific">Periplaneta americana</name>
    <name type="common">American cockroach</name>
    <name type="synonym">Blatta americana</name>
    <dbReference type="NCBI Taxonomy" id="6978"/>
    <lineage>
        <taxon>Eukaryota</taxon>
        <taxon>Metazoa</taxon>
        <taxon>Ecdysozoa</taxon>
        <taxon>Arthropoda</taxon>
        <taxon>Hexapoda</taxon>
        <taxon>Insecta</taxon>
        <taxon>Pterygota</taxon>
        <taxon>Neoptera</taxon>
        <taxon>Polyneoptera</taxon>
        <taxon>Dictyoptera</taxon>
        <taxon>Blattodea</taxon>
        <taxon>Blattoidea</taxon>
        <taxon>Blattidae</taxon>
        <taxon>Blattinae</taxon>
        <taxon>Periplaneta</taxon>
    </lineage>
</organism>